<dbReference type="EMBL" id="PQFF01000533">
    <property type="protein sequence ID" value="RHZ45907.1"/>
    <property type="molecule type" value="Genomic_DNA"/>
</dbReference>
<reference evidence="2 3" key="1">
    <citation type="submission" date="2018-08" db="EMBL/GenBank/DDBJ databases">
        <title>Genome and evolution of the arbuscular mycorrhizal fungus Diversispora epigaea (formerly Glomus versiforme) and its bacterial endosymbionts.</title>
        <authorList>
            <person name="Sun X."/>
            <person name="Fei Z."/>
            <person name="Harrison M."/>
        </authorList>
    </citation>
    <scope>NUCLEOTIDE SEQUENCE [LARGE SCALE GENOMIC DNA]</scope>
    <source>
        <strain evidence="2 3">IT104</strain>
    </source>
</reference>
<gene>
    <name evidence="2" type="ORF">Glove_642g16</name>
</gene>
<keyword evidence="3" id="KW-1185">Reference proteome</keyword>
<comment type="caution">
    <text evidence="2">The sequence shown here is derived from an EMBL/GenBank/DDBJ whole genome shotgun (WGS) entry which is preliminary data.</text>
</comment>
<evidence type="ECO:0000313" key="2">
    <source>
        <dbReference type="EMBL" id="RHZ45907.1"/>
    </source>
</evidence>
<dbReference type="PROSITE" id="PS50181">
    <property type="entry name" value="FBOX"/>
    <property type="match status" value="1"/>
</dbReference>
<sequence>MLINKLPIEILIDIFELIFWSTSFQDISKLKLICKEWKSLIEKIIDVKLKHLVKTRNVKIDLYETSENRNLRKPDHTYIGLLDENNISSEYIFYLFQNTPKWVVKSHSKATLCLTRESPSKDSDCIELYQDLMALMDNNWLNKDQTNILRDKYSKYLGFQVPPSREDSDFDKYLVKNNNHNGTFKMPKERYIRDNFVEIRYPDITFSWMDVYNKVQMNKEQKILIAAENQETEDSDFHRYYLYVKIGKKLLMM</sequence>
<dbReference type="InterPro" id="IPR001810">
    <property type="entry name" value="F-box_dom"/>
</dbReference>
<proteinExistence type="predicted"/>
<evidence type="ECO:0000313" key="3">
    <source>
        <dbReference type="Proteomes" id="UP000266861"/>
    </source>
</evidence>
<dbReference type="Proteomes" id="UP000266861">
    <property type="component" value="Unassembled WGS sequence"/>
</dbReference>
<protein>
    <recommendedName>
        <fullName evidence="1">F-box domain-containing protein</fullName>
    </recommendedName>
</protein>
<name>A0A397G5N5_9GLOM</name>
<feature type="domain" description="F-box" evidence="1">
    <location>
        <begin position="1"/>
        <end position="52"/>
    </location>
</feature>
<dbReference type="AlphaFoldDB" id="A0A397G5N5"/>
<accession>A0A397G5N5</accession>
<evidence type="ECO:0000259" key="1">
    <source>
        <dbReference type="PROSITE" id="PS50181"/>
    </source>
</evidence>
<organism evidence="2 3">
    <name type="scientific">Diversispora epigaea</name>
    <dbReference type="NCBI Taxonomy" id="1348612"/>
    <lineage>
        <taxon>Eukaryota</taxon>
        <taxon>Fungi</taxon>
        <taxon>Fungi incertae sedis</taxon>
        <taxon>Mucoromycota</taxon>
        <taxon>Glomeromycotina</taxon>
        <taxon>Glomeromycetes</taxon>
        <taxon>Diversisporales</taxon>
        <taxon>Diversisporaceae</taxon>
        <taxon>Diversispora</taxon>
    </lineage>
</organism>